<organism evidence="1 2">
    <name type="scientific">Faecalibaculum rodentium</name>
    <dbReference type="NCBI Taxonomy" id="1702221"/>
    <lineage>
        <taxon>Bacteria</taxon>
        <taxon>Bacillati</taxon>
        <taxon>Bacillota</taxon>
        <taxon>Erysipelotrichia</taxon>
        <taxon>Erysipelotrichales</taxon>
        <taxon>Erysipelotrichaceae</taxon>
        <taxon>Faecalibaculum</taxon>
    </lineage>
</organism>
<evidence type="ECO:0008006" key="3">
    <source>
        <dbReference type="Google" id="ProtNLM"/>
    </source>
</evidence>
<dbReference type="AlphaFoldDB" id="A0A140DSP5"/>
<keyword evidence="2" id="KW-1185">Reference proteome</keyword>
<proteinExistence type="predicted"/>
<dbReference type="Pfam" id="PF13707">
    <property type="entry name" value="RloB"/>
    <property type="match status" value="1"/>
</dbReference>
<dbReference type="Proteomes" id="UP000069771">
    <property type="component" value="Chromosome"/>
</dbReference>
<gene>
    <name evidence="1" type="ORF">AALO17_05380</name>
</gene>
<evidence type="ECO:0000313" key="1">
    <source>
        <dbReference type="EMBL" id="AMK53672.1"/>
    </source>
</evidence>
<protein>
    <recommendedName>
        <fullName evidence="3">RloB-like protein</fullName>
    </recommendedName>
</protein>
<sequence>MPPSSTIQHPKKAMGIDAVASAAPSVCMAFYTETMKKPRLSRLEEQKLKKRLARQDYAKLYLILTEGTKTEPYYFEGFKKAVESCHPEILVEIIGVGKATTKLLEFADEFIEEFSVHNAELWLVTDKDDFQADHFNKLVSECLRRDKVKFLGNWWHAAWSNECFELWFVLHFSFYQAAATRTEYYKILKEQFRKHRLGSWKKNDPEIFRIMTCKGNPRLAIHYAKKLHKEKQGQIPSSVRPCTTVYALVEELARYLPADLKQRFFG</sequence>
<dbReference type="STRING" id="1702221.AALO17_05380"/>
<accession>A0A140DSP5</accession>
<dbReference type="InterPro" id="IPR025591">
    <property type="entry name" value="RloB"/>
</dbReference>
<dbReference type="EMBL" id="CP011391">
    <property type="protein sequence ID" value="AMK53672.1"/>
    <property type="molecule type" value="Genomic_DNA"/>
</dbReference>
<name>A0A140DSP5_9FIRM</name>
<dbReference type="RefSeq" id="WP_300913758.1">
    <property type="nucleotide sequence ID" value="NZ_CAPABP010000006.1"/>
</dbReference>
<evidence type="ECO:0000313" key="2">
    <source>
        <dbReference type="Proteomes" id="UP000069771"/>
    </source>
</evidence>
<dbReference type="KEGG" id="fro:AALO17_05380"/>
<reference evidence="1 2" key="1">
    <citation type="journal article" date="2016" name="Gut Pathog.">
        <title>Whole genome sequencing of "Faecalibaculum rodentium" ALO17, isolated from C57BL/6J laboratory mouse feces.</title>
        <authorList>
            <person name="Lim S."/>
            <person name="Chang D.H."/>
            <person name="Ahn S."/>
            <person name="Kim B.C."/>
        </authorList>
    </citation>
    <scope>NUCLEOTIDE SEQUENCE [LARGE SCALE GENOMIC DNA]</scope>
    <source>
        <strain evidence="1 2">Alo17</strain>
    </source>
</reference>